<name>A0A0U2SP42_APICC</name>
<evidence type="ECO:0000313" key="2">
    <source>
        <dbReference type="EMBL" id="ALR87121.1"/>
    </source>
</evidence>
<keyword evidence="1" id="KW-0732">Signal</keyword>
<dbReference type="Gene3D" id="1.10.238.20">
    <property type="entry name" value="Pheromone/general odorant binding protein domain"/>
    <property type="match status" value="1"/>
</dbReference>
<feature type="chain" id="PRO_5006832247" evidence="1">
    <location>
        <begin position="17"/>
        <end position="135"/>
    </location>
</feature>
<dbReference type="SMR" id="A0A0U2SP42"/>
<protein>
    <submittedName>
        <fullName evidence="2">Odorant binding protein 15</fullName>
    </submittedName>
</protein>
<gene>
    <name evidence="2" type="primary">OBP15</name>
</gene>
<reference evidence="2" key="1">
    <citation type="submission" date="2015-08" db="EMBL/GenBank/DDBJ databases">
        <authorList>
            <person name="Babu N.S."/>
            <person name="Beckwith C.J."/>
            <person name="Beseler K.G."/>
            <person name="Brison A."/>
            <person name="Carone J.V."/>
            <person name="Caskin T.P."/>
            <person name="Diamond M."/>
            <person name="Durham M.E."/>
            <person name="Foxe J.M."/>
            <person name="Go M."/>
            <person name="Henderson B.A."/>
            <person name="Jones I.B."/>
            <person name="McGettigan J.A."/>
            <person name="Micheletti S.J."/>
            <person name="Nasrallah M.E."/>
            <person name="Ortiz D."/>
            <person name="Piller C.R."/>
            <person name="Privatt S.R."/>
            <person name="Schneider S.L."/>
            <person name="Sharp S."/>
            <person name="Smith T.C."/>
            <person name="Stanton J.D."/>
            <person name="Ullery H.E."/>
            <person name="Wilson R.J."/>
            <person name="Serrano M.G."/>
            <person name="Buck G."/>
            <person name="Lee V."/>
            <person name="Wang Y."/>
            <person name="Carvalho R."/>
            <person name="Voegtly L."/>
            <person name="Shi R."/>
            <person name="Duckworth R."/>
            <person name="Johnson A."/>
            <person name="Loviza R."/>
            <person name="Walstead R."/>
            <person name="Shah Z."/>
            <person name="Kiflezghi M."/>
            <person name="Wade K."/>
            <person name="Ball S.L."/>
            <person name="Bradley K.W."/>
            <person name="Asai D.J."/>
            <person name="Bowman C.A."/>
            <person name="Russell D.A."/>
            <person name="Pope W.H."/>
            <person name="Jacobs-Sera D."/>
            <person name="Hendrix R.W."/>
            <person name="Hatfull G.F."/>
        </authorList>
    </citation>
    <scope>NUCLEOTIDE SEQUENCE</scope>
    <source>
        <tissue evidence="2">Antenna</tissue>
    </source>
</reference>
<proteinExistence type="evidence at transcript level"/>
<dbReference type="Pfam" id="PF01395">
    <property type="entry name" value="PBP_GOBP"/>
    <property type="match status" value="1"/>
</dbReference>
<feature type="signal peptide" evidence="1">
    <location>
        <begin position="1"/>
        <end position="16"/>
    </location>
</feature>
<accession>A0A0U2SP42</accession>
<dbReference type="CDD" id="cd23992">
    <property type="entry name" value="PBP_GOBP"/>
    <property type="match status" value="1"/>
</dbReference>
<dbReference type="InterPro" id="IPR036728">
    <property type="entry name" value="PBP_GOBP_sf"/>
</dbReference>
<dbReference type="SMART" id="SM00708">
    <property type="entry name" value="PhBP"/>
    <property type="match status" value="1"/>
</dbReference>
<sequence>MKTILIISAIWICVGALTIKDFQTALRLGQSMCSAQTGVNQQIVDDVNDANVNMEDENVLLYIECAMKKFNIVDEDGNLNESVNREISKMFSDENEVEQMITDCSSISDTDVRIKIIKIFQCIMKYKTITEMLNA</sequence>
<organism evidence="2">
    <name type="scientific">Apis cerana cerana</name>
    <name type="common">Oriental honeybee</name>
    <dbReference type="NCBI Taxonomy" id="94128"/>
    <lineage>
        <taxon>Eukaryota</taxon>
        <taxon>Metazoa</taxon>
        <taxon>Ecdysozoa</taxon>
        <taxon>Arthropoda</taxon>
        <taxon>Hexapoda</taxon>
        <taxon>Insecta</taxon>
        <taxon>Pterygota</taxon>
        <taxon>Neoptera</taxon>
        <taxon>Endopterygota</taxon>
        <taxon>Hymenoptera</taxon>
        <taxon>Apocrita</taxon>
        <taxon>Aculeata</taxon>
        <taxon>Apoidea</taxon>
        <taxon>Anthophila</taxon>
        <taxon>Apidae</taxon>
        <taxon>Apis</taxon>
    </lineage>
</organism>
<dbReference type="SUPFAM" id="SSF47565">
    <property type="entry name" value="Insect pheromone/odorant-binding proteins"/>
    <property type="match status" value="1"/>
</dbReference>
<dbReference type="GO" id="GO:0005549">
    <property type="term" value="F:odorant binding"/>
    <property type="evidence" value="ECO:0007669"/>
    <property type="project" value="InterPro"/>
</dbReference>
<dbReference type="InterPro" id="IPR006170">
    <property type="entry name" value="PBP/GOBP"/>
</dbReference>
<dbReference type="AlphaFoldDB" id="A0A0U2SP42"/>
<dbReference type="EMBL" id="KT588076">
    <property type="protein sequence ID" value="ALR87121.1"/>
    <property type="molecule type" value="mRNA"/>
</dbReference>
<evidence type="ECO:0000256" key="1">
    <source>
        <dbReference type="SAM" id="SignalP"/>
    </source>
</evidence>